<evidence type="ECO:0000313" key="2">
    <source>
        <dbReference type="EMBL" id="KAF5541539.1"/>
    </source>
</evidence>
<dbReference type="EMBL" id="JAAOAO010000446">
    <property type="protein sequence ID" value="KAF5541539.1"/>
    <property type="molecule type" value="Genomic_DNA"/>
</dbReference>
<evidence type="ECO:0000313" key="3">
    <source>
        <dbReference type="Proteomes" id="UP000574317"/>
    </source>
</evidence>
<proteinExistence type="predicted"/>
<dbReference type="AlphaFoldDB" id="A0A8H5MUC1"/>
<feature type="compositionally biased region" description="Polar residues" evidence="1">
    <location>
        <begin position="46"/>
        <end position="55"/>
    </location>
</feature>
<name>A0A8H5MUC1_9HYPO</name>
<sequence>MSDIPRINSSSKRKKSEGHEVMQNPEASNFGILETTENIDDVSGAAKNNGNSIDNDSPPAKKKCTSKNPIPIKGRPRWTPCVTCISRMVDKGYKYICYSQRLSSSLACYDCARHHGSCKDPVGETAVLRRRLQNYARLIVVSQRAVDEATQRILARGGQNINNPINLNL</sequence>
<organism evidence="2 3">
    <name type="scientific">Fusarium napiforme</name>
    <dbReference type="NCBI Taxonomy" id="42672"/>
    <lineage>
        <taxon>Eukaryota</taxon>
        <taxon>Fungi</taxon>
        <taxon>Dikarya</taxon>
        <taxon>Ascomycota</taxon>
        <taxon>Pezizomycotina</taxon>
        <taxon>Sordariomycetes</taxon>
        <taxon>Hypocreomycetidae</taxon>
        <taxon>Hypocreales</taxon>
        <taxon>Nectriaceae</taxon>
        <taxon>Fusarium</taxon>
        <taxon>Fusarium fujikuroi species complex</taxon>
    </lineage>
</organism>
<feature type="region of interest" description="Disordered" evidence="1">
    <location>
        <begin position="1"/>
        <end position="69"/>
    </location>
</feature>
<reference evidence="2 3" key="1">
    <citation type="submission" date="2020-05" db="EMBL/GenBank/DDBJ databases">
        <title>Identification and distribution of gene clusters putatively required for synthesis of sphingolipid metabolism inhibitors in phylogenetically diverse species of the filamentous fungus Fusarium.</title>
        <authorList>
            <person name="Kim H.-S."/>
            <person name="Busman M."/>
            <person name="Brown D.W."/>
            <person name="Divon H."/>
            <person name="Uhlig S."/>
            <person name="Proctor R.H."/>
        </authorList>
    </citation>
    <scope>NUCLEOTIDE SEQUENCE [LARGE SCALE GENOMIC DNA]</scope>
    <source>
        <strain evidence="2 3">NRRL 25196</strain>
    </source>
</reference>
<dbReference type="Proteomes" id="UP000574317">
    <property type="component" value="Unassembled WGS sequence"/>
</dbReference>
<keyword evidence="3" id="KW-1185">Reference proteome</keyword>
<comment type="caution">
    <text evidence="2">The sequence shown here is derived from an EMBL/GenBank/DDBJ whole genome shotgun (WGS) entry which is preliminary data.</text>
</comment>
<evidence type="ECO:0000256" key="1">
    <source>
        <dbReference type="SAM" id="MobiDB-lite"/>
    </source>
</evidence>
<accession>A0A8H5MUC1</accession>
<gene>
    <name evidence="2" type="ORF">FNAPI_10197</name>
</gene>
<protein>
    <submittedName>
        <fullName evidence="2">Uncharacterized protein</fullName>
    </submittedName>
</protein>